<accession>A0ACC1H8M3</accession>
<feature type="non-terminal residue" evidence="1">
    <location>
        <position position="53"/>
    </location>
</feature>
<keyword evidence="2" id="KW-1185">Reference proteome</keyword>
<reference evidence="1" key="1">
    <citation type="submission" date="2022-06" db="EMBL/GenBank/DDBJ databases">
        <title>Phylogenomic reconstructions and comparative analyses of Kickxellomycotina fungi.</title>
        <authorList>
            <person name="Reynolds N.K."/>
            <person name="Stajich J.E."/>
            <person name="Barry K."/>
            <person name="Grigoriev I.V."/>
            <person name="Crous P."/>
            <person name="Smith M.E."/>
        </authorList>
    </citation>
    <scope>NUCLEOTIDE SEQUENCE</scope>
    <source>
        <strain evidence="1">RSA 2271</strain>
    </source>
</reference>
<dbReference type="EMBL" id="JAMZIH010008409">
    <property type="protein sequence ID" value="KAJ1672366.1"/>
    <property type="molecule type" value="Genomic_DNA"/>
</dbReference>
<evidence type="ECO:0000313" key="2">
    <source>
        <dbReference type="Proteomes" id="UP001145114"/>
    </source>
</evidence>
<dbReference type="Proteomes" id="UP001145114">
    <property type="component" value="Unassembled WGS sequence"/>
</dbReference>
<proteinExistence type="predicted"/>
<organism evidence="1 2">
    <name type="scientific">Spiromyces aspiralis</name>
    <dbReference type="NCBI Taxonomy" id="68401"/>
    <lineage>
        <taxon>Eukaryota</taxon>
        <taxon>Fungi</taxon>
        <taxon>Fungi incertae sedis</taxon>
        <taxon>Zoopagomycota</taxon>
        <taxon>Kickxellomycotina</taxon>
        <taxon>Kickxellomycetes</taxon>
        <taxon>Kickxellales</taxon>
        <taxon>Kickxellaceae</taxon>
        <taxon>Spiromyces</taxon>
    </lineage>
</organism>
<sequence>MNESSNRGMANKRQQNREGDNPKYSEFTKSLIKAFNDANLTIAADSLQEAFKN</sequence>
<gene>
    <name evidence="1" type="ORF">EV182_007218</name>
</gene>
<protein>
    <submittedName>
        <fullName evidence="1">Uncharacterized protein</fullName>
    </submittedName>
</protein>
<evidence type="ECO:0000313" key="1">
    <source>
        <dbReference type="EMBL" id="KAJ1672366.1"/>
    </source>
</evidence>
<comment type="caution">
    <text evidence="1">The sequence shown here is derived from an EMBL/GenBank/DDBJ whole genome shotgun (WGS) entry which is preliminary data.</text>
</comment>
<name>A0ACC1H8M3_9FUNG</name>